<feature type="compositionally biased region" description="Basic and acidic residues" evidence="1">
    <location>
        <begin position="16"/>
        <end position="31"/>
    </location>
</feature>
<protein>
    <submittedName>
        <fullName evidence="2">Uncharacterized protein</fullName>
    </submittedName>
</protein>
<dbReference type="AlphaFoldDB" id="A0AAW1SGT5"/>
<reference evidence="2 3" key="1">
    <citation type="journal article" date="2024" name="Nat. Commun.">
        <title>Phylogenomics reveals the evolutionary origins of lichenization in chlorophyte algae.</title>
        <authorList>
            <person name="Puginier C."/>
            <person name="Libourel C."/>
            <person name="Otte J."/>
            <person name="Skaloud P."/>
            <person name="Haon M."/>
            <person name="Grisel S."/>
            <person name="Petersen M."/>
            <person name="Berrin J.G."/>
            <person name="Delaux P.M."/>
            <person name="Dal Grande F."/>
            <person name="Keller J."/>
        </authorList>
    </citation>
    <scope>NUCLEOTIDE SEQUENCE [LARGE SCALE GENOMIC DNA]</scope>
    <source>
        <strain evidence="2 3">SAG 2145</strain>
    </source>
</reference>
<feature type="region of interest" description="Disordered" evidence="1">
    <location>
        <begin position="1"/>
        <end position="31"/>
    </location>
</feature>
<sequence length="104" mass="11990">MPFPSLQRWPVQPDQLSRKVPTERESRGELEQLRQRHRQEEAQAIADIAQQYNKRKAWEMGLEMEARKLGYQAAKAARAAAHWNAVATIRRDVVARSRQIGQAA</sequence>
<comment type="caution">
    <text evidence="2">The sequence shown here is derived from an EMBL/GenBank/DDBJ whole genome shotgun (WGS) entry which is preliminary data.</text>
</comment>
<gene>
    <name evidence="2" type="ORF">WJX74_007748</name>
</gene>
<proteinExistence type="predicted"/>
<dbReference type="Proteomes" id="UP001438707">
    <property type="component" value="Unassembled WGS sequence"/>
</dbReference>
<keyword evidence="3" id="KW-1185">Reference proteome</keyword>
<evidence type="ECO:0000313" key="3">
    <source>
        <dbReference type="Proteomes" id="UP001438707"/>
    </source>
</evidence>
<name>A0AAW1SGT5_9CHLO</name>
<organism evidence="2 3">
    <name type="scientific">Apatococcus lobatus</name>
    <dbReference type="NCBI Taxonomy" id="904363"/>
    <lineage>
        <taxon>Eukaryota</taxon>
        <taxon>Viridiplantae</taxon>
        <taxon>Chlorophyta</taxon>
        <taxon>core chlorophytes</taxon>
        <taxon>Trebouxiophyceae</taxon>
        <taxon>Chlorellales</taxon>
        <taxon>Chlorellaceae</taxon>
        <taxon>Apatococcus</taxon>
    </lineage>
</organism>
<evidence type="ECO:0000256" key="1">
    <source>
        <dbReference type="SAM" id="MobiDB-lite"/>
    </source>
</evidence>
<evidence type="ECO:0000313" key="2">
    <source>
        <dbReference type="EMBL" id="KAK9844856.1"/>
    </source>
</evidence>
<dbReference type="EMBL" id="JALJOS010000001">
    <property type="protein sequence ID" value="KAK9844856.1"/>
    <property type="molecule type" value="Genomic_DNA"/>
</dbReference>
<accession>A0AAW1SGT5</accession>